<accession>A0A2M8R6T6</accession>
<dbReference type="EMBL" id="PGVG01000016">
    <property type="protein sequence ID" value="PJG53510.1"/>
    <property type="molecule type" value="Genomic_DNA"/>
</dbReference>
<name>A0A2M8R6T6_9BRAD</name>
<dbReference type="AlphaFoldDB" id="A0A2M8R6T6"/>
<evidence type="ECO:0000313" key="1">
    <source>
        <dbReference type="EMBL" id="PJG53510.1"/>
    </source>
</evidence>
<sequence length="118" mass="13359">MNFAQTFRIAAPLYFRKLGDRLMIGSQAADQLHQLDIAARLRGDHTLKTQSVQIERLDKHIDNGPRCPSLTQFSRHSGKSVSWDLSAPSTKRPILIPHQETEESQPLAAFHTARVMTR</sequence>
<keyword evidence="2" id="KW-1185">Reference proteome</keyword>
<comment type="caution">
    <text evidence="1">The sequence shown here is derived from an EMBL/GenBank/DDBJ whole genome shotgun (WGS) entry which is preliminary data.</text>
</comment>
<evidence type="ECO:0000313" key="2">
    <source>
        <dbReference type="Proteomes" id="UP000231194"/>
    </source>
</evidence>
<proteinExistence type="predicted"/>
<reference evidence="1 2" key="1">
    <citation type="submission" date="2017-11" db="EMBL/GenBank/DDBJ databases">
        <title>Bradyrhizobium forestalis sp. nov., an efficient nitrogen-fixing bacterium isolated from nodules of forest legume species in the Amazon.</title>
        <authorList>
            <person name="Costa E.M."/>
            <person name="Guimaraes A."/>
            <person name="Carvalho T.S."/>
            <person name="Rodrigues T.L."/>
            <person name="Ribeiro P.R.A."/>
            <person name="Lebbe L."/>
            <person name="Willems A."/>
            <person name="Moreira F.M.S."/>
        </authorList>
    </citation>
    <scope>NUCLEOTIDE SEQUENCE [LARGE SCALE GENOMIC DNA]</scope>
    <source>
        <strain evidence="1 2">INPA54B</strain>
    </source>
</reference>
<organism evidence="1 2">
    <name type="scientific">Bradyrhizobium forestalis</name>
    <dbReference type="NCBI Taxonomy" id="1419263"/>
    <lineage>
        <taxon>Bacteria</taxon>
        <taxon>Pseudomonadati</taxon>
        <taxon>Pseudomonadota</taxon>
        <taxon>Alphaproteobacteria</taxon>
        <taxon>Hyphomicrobiales</taxon>
        <taxon>Nitrobacteraceae</taxon>
        <taxon>Bradyrhizobium</taxon>
    </lineage>
</organism>
<protein>
    <submittedName>
        <fullName evidence="1">Uncharacterized protein</fullName>
    </submittedName>
</protein>
<dbReference type="Proteomes" id="UP000231194">
    <property type="component" value="Unassembled WGS sequence"/>
</dbReference>
<gene>
    <name evidence="1" type="ORF">CVM73_20225</name>
</gene>